<feature type="region of interest" description="Disordered" evidence="1">
    <location>
        <begin position="773"/>
        <end position="792"/>
    </location>
</feature>
<reference evidence="2" key="1">
    <citation type="submission" date="2021-02" db="EMBL/GenBank/DDBJ databases">
        <authorList>
            <person name="Nowell W R."/>
        </authorList>
    </citation>
    <scope>NUCLEOTIDE SEQUENCE</scope>
</reference>
<sequence length="792" mass="86684">MSRKYTAWATNQLPMNPDLPTMMRLATVGGNEQDQLKNFERVEAIPHMYINVDAPPPMTTKLDTRTIQPTVIQNSPASYFAAPSVVHTPSNMQTKIWPVEKPVRSTSIFENGSSTSKRPHKHKHHHHHHHHGEKHHHRHHSRRHRAKSAESIRNRQNPATLETSKMAFANSQYLEQDQQQPMIVYREVGNGDSYTVDPNGFASVPYATETEAVVGDDQQAPMVVYRDGNLSQPQQHQSIISDGFSQDVFYNQDQDGHTSEGTIPLQPITNKVISHRVAERNETHVNSYSPYQCTQTAVPACSNVNYIQEIERIYIEEDCCPPLTTVRCVSNPCIVQQTTDPFFCLPQQQQQTSQIVYCTDPNQQDYLCASNNNNIIQQTVTSSPQQQFVCVDNCSSTLQPTIINQIPVFNPLSATSNSPSIVTVPQTSLQRATSVIIQQPQPQPLQIIQQPQPQPLQVIQQPQPLQLIQQPQQLQIIPSQQTQAGQFVQIASATPQVIQTIQPQLVQNPSVLQTIQVPTQAIAGSPQLLYQRPYDPVVVPVQNQQMAVANSPLLALSQPSYAPARIPSVLTGGQSQGPNMFRHALLQTVAGRAGVPLPSAAVAAPAGSGGAIQLMQPTITTPMASNPNLILGGNIQRSSSVPIVPLTPGGLLIPFQPSQTAGAQPGLFSQTGGRSNLRNFNDIRQHIQEQRALIARNLQQQQQRSSRIPSPPVISAASGGAQRSPYAARNTYSNSGLSRPPFASGAASTYAPLGSNGLNYSRPSSAGFGYTQPSYAGSNAGSIESSPYRLLR</sequence>
<feature type="compositionally biased region" description="Polar residues" evidence="1">
    <location>
        <begin position="773"/>
        <end position="785"/>
    </location>
</feature>
<protein>
    <submittedName>
        <fullName evidence="2">Uncharacterized protein</fullName>
    </submittedName>
</protein>
<accession>A0A814TL45</accession>
<evidence type="ECO:0000256" key="1">
    <source>
        <dbReference type="SAM" id="MobiDB-lite"/>
    </source>
</evidence>
<feature type="compositionally biased region" description="Low complexity" evidence="1">
    <location>
        <begin position="697"/>
        <end position="718"/>
    </location>
</feature>
<dbReference type="AlphaFoldDB" id="A0A814TL45"/>
<evidence type="ECO:0000313" key="3">
    <source>
        <dbReference type="Proteomes" id="UP000663852"/>
    </source>
</evidence>
<dbReference type="OrthoDB" id="10043537at2759"/>
<feature type="compositionally biased region" description="Basic residues" evidence="1">
    <location>
        <begin position="117"/>
        <end position="146"/>
    </location>
</feature>
<evidence type="ECO:0000313" key="2">
    <source>
        <dbReference type="EMBL" id="CAF1163185.1"/>
    </source>
</evidence>
<feature type="region of interest" description="Disordered" evidence="1">
    <location>
        <begin position="697"/>
        <end position="733"/>
    </location>
</feature>
<gene>
    <name evidence="2" type="ORF">EDS130_LOCUS23258</name>
</gene>
<feature type="region of interest" description="Disordered" evidence="1">
    <location>
        <begin position="109"/>
        <end position="161"/>
    </location>
</feature>
<dbReference type="EMBL" id="CAJNOJ010000126">
    <property type="protein sequence ID" value="CAF1163185.1"/>
    <property type="molecule type" value="Genomic_DNA"/>
</dbReference>
<comment type="caution">
    <text evidence="2">The sequence shown here is derived from an EMBL/GenBank/DDBJ whole genome shotgun (WGS) entry which is preliminary data.</text>
</comment>
<dbReference type="Proteomes" id="UP000663852">
    <property type="component" value="Unassembled WGS sequence"/>
</dbReference>
<name>A0A814TL45_ADIRI</name>
<organism evidence="2 3">
    <name type="scientific">Adineta ricciae</name>
    <name type="common">Rotifer</name>
    <dbReference type="NCBI Taxonomy" id="249248"/>
    <lineage>
        <taxon>Eukaryota</taxon>
        <taxon>Metazoa</taxon>
        <taxon>Spiralia</taxon>
        <taxon>Gnathifera</taxon>
        <taxon>Rotifera</taxon>
        <taxon>Eurotatoria</taxon>
        <taxon>Bdelloidea</taxon>
        <taxon>Adinetida</taxon>
        <taxon>Adinetidae</taxon>
        <taxon>Adineta</taxon>
    </lineage>
</organism>
<proteinExistence type="predicted"/>